<accession>A0A1B1LRE2</accession>
<protein>
    <submittedName>
        <fullName evidence="1">Uncharacterized protein</fullName>
    </submittedName>
</protein>
<sequence length="408" mass="44120">MNKSALAVILTVAFSSSAFAAEADVAADIPVTPMNASRVAVDTSGSNGNIANAVDQAIMDAVAKSMPAKSVEEYKASQQAQQPVGVDSYGMPIVQGTKVKTVDDAPLYTQQGQPPAIAATPVPTVAPQVRGSSDPITDSVRSKYKPHQEVTIAPGHGELIPVAAGLQNRIQTPFKDALVKTADMEVPIQTDGGFVYITPLSQAPIGIMVGERGMPETMVSLTLMPLDVPPVMVDVKVKMDATTKAKHAEFIAKLQADKEKNDFLTEARKGPTIENDPRVNTEHENRATSLLAEVAGGNIPNGFDITTDIPAEERYPCDIVRMGMYHEVGQRMISGREIIDVVLVKNDINGFREVREEYCLADDVISVGVFDRATLAPGETTELYILRDKLYNEKLKRVRTRPRLTSSY</sequence>
<dbReference type="EMBL" id="KU356480">
    <property type="protein sequence ID" value="ANS55567.1"/>
    <property type="molecule type" value="Genomic_DNA"/>
</dbReference>
<keyword evidence="1" id="KW-0614">Plasmid</keyword>
<dbReference type="RefSeq" id="WP_154715340.1">
    <property type="nucleotide sequence ID" value="NZ_JAESOU010000012.1"/>
</dbReference>
<reference evidence="1" key="1">
    <citation type="journal article" date="2016" name="Antimicrob. Agents Chemother.">
        <title>Genetic Characterization of a blaVEB-2-carrying plasmid in Vibrio parahaemolyticus.</title>
        <authorList>
            <person name="Li R."/>
            <person name="Ye L."/>
            <person name="Zheng Z."/>
            <person name="Chan E.W."/>
            <person name="Chen S."/>
        </authorList>
    </citation>
    <scope>NUCLEOTIDE SEQUENCE</scope>
    <source>
        <strain evidence="1">VPS92</strain>
        <plasmid evidence="1">pVPS92-VEB</plasmid>
    </source>
</reference>
<evidence type="ECO:0000313" key="1">
    <source>
        <dbReference type="EMBL" id="ANS55567.1"/>
    </source>
</evidence>
<organism evidence="1">
    <name type="scientific">Vibrio parahaemolyticus</name>
    <dbReference type="NCBI Taxonomy" id="670"/>
    <lineage>
        <taxon>Bacteria</taxon>
        <taxon>Pseudomonadati</taxon>
        <taxon>Pseudomonadota</taxon>
        <taxon>Gammaproteobacteria</taxon>
        <taxon>Vibrionales</taxon>
        <taxon>Vibrionaceae</taxon>
        <taxon>Vibrio</taxon>
    </lineage>
</organism>
<dbReference type="AlphaFoldDB" id="A0A1B1LRE2"/>
<proteinExistence type="predicted"/>
<geneLocation type="plasmid" evidence="1">
    <name>pVPS92-VEB</name>
</geneLocation>
<name>A0A1B1LRE2_VIBPH</name>